<keyword evidence="3" id="KW-1185">Reference proteome</keyword>
<dbReference type="RefSeq" id="WP_058471152.1">
    <property type="nucleotide sequence ID" value="NZ_CAAAIC010000009.1"/>
</dbReference>
<evidence type="ECO:0000256" key="1">
    <source>
        <dbReference type="SAM" id="Phobius"/>
    </source>
</evidence>
<feature type="transmembrane region" description="Helical" evidence="1">
    <location>
        <begin position="382"/>
        <end position="402"/>
    </location>
</feature>
<name>A0A0W0VBA0_9GAMM</name>
<reference evidence="2 3" key="1">
    <citation type="submission" date="2015-11" db="EMBL/GenBank/DDBJ databases">
        <title>Genomic analysis of 38 Legionella species identifies large and diverse effector repertoires.</title>
        <authorList>
            <person name="Burstein D."/>
            <person name="Amaro F."/>
            <person name="Zusman T."/>
            <person name="Lifshitz Z."/>
            <person name="Cohen O."/>
            <person name="Gilbert J.A."/>
            <person name="Pupko T."/>
            <person name="Shuman H.A."/>
            <person name="Segal G."/>
        </authorList>
    </citation>
    <scope>NUCLEOTIDE SEQUENCE [LARGE SCALE GENOMIC DNA]</scope>
    <source>
        <strain evidence="2 3">BL-540</strain>
    </source>
</reference>
<dbReference type="Proteomes" id="UP000055035">
    <property type="component" value="Unassembled WGS sequence"/>
</dbReference>
<keyword evidence="1" id="KW-0472">Membrane</keyword>
<dbReference type="PATRIC" id="fig|456.5.peg.1816"/>
<keyword evidence="1" id="KW-1133">Transmembrane helix</keyword>
<dbReference type="EMBL" id="LNYJ01000011">
    <property type="protein sequence ID" value="KTD17394.1"/>
    <property type="molecule type" value="Genomic_DNA"/>
</dbReference>
<sequence length="444" mass="50567">MKIEEFREELKQNTGNYSDKKLSIEGIQSQEDVEQLIELLSNDSLVFGSLSIKVDDKVSEFFISQLSAMETKPKIIGLELPEIKLSHSSWQIFFKGISNFKSLNTLDLSNSNFDYSNDLNYLGEYLAGNPRLKKINLCSDEKISNKTFQTGRDAIRLLGYLKTNRNLICIKYGHSFDDVFSSNLSKEIQQKLQSNALESVNEERIYESVARLRSDVYLQTLRENLDQFLVQSINDSLLKGTKNEGGIQLDIYGLPLSIKKLNMELARLVETLTTAKQDEEFCKSNQVDNIKNLGKYYSSQYFLLDALDKLYQQELDASPHDKPILHNLREDFLNRWKTVAATKNVTERNKQMSKLIGVTLQNCEQALKEVKDKTSGALIKNLLLIVSALFTAGISLGIYAAVTRQSRAERGSFFFKDIELSKSRIDEMKHSLEDVQTEVGKALQ</sequence>
<comment type="caution">
    <text evidence="2">The sequence shown here is derived from an EMBL/GenBank/DDBJ whole genome shotgun (WGS) entry which is preliminary data.</text>
</comment>
<proteinExistence type="predicted"/>
<protein>
    <submittedName>
        <fullName evidence="2">Uncharacterized protein</fullName>
    </submittedName>
</protein>
<dbReference type="InterPro" id="IPR032675">
    <property type="entry name" value="LRR_dom_sf"/>
</dbReference>
<evidence type="ECO:0000313" key="2">
    <source>
        <dbReference type="EMBL" id="KTD17394.1"/>
    </source>
</evidence>
<gene>
    <name evidence="2" type="ORF">Ljor_1700</name>
</gene>
<accession>A0A0W0VBA0</accession>
<evidence type="ECO:0000313" key="3">
    <source>
        <dbReference type="Proteomes" id="UP000055035"/>
    </source>
</evidence>
<organism evidence="2 3">
    <name type="scientific">Legionella jordanis</name>
    <dbReference type="NCBI Taxonomy" id="456"/>
    <lineage>
        <taxon>Bacteria</taxon>
        <taxon>Pseudomonadati</taxon>
        <taxon>Pseudomonadota</taxon>
        <taxon>Gammaproteobacteria</taxon>
        <taxon>Legionellales</taxon>
        <taxon>Legionellaceae</taxon>
        <taxon>Legionella</taxon>
    </lineage>
</organism>
<dbReference type="OrthoDB" id="9994505at2"/>
<keyword evidence="1" id="KW-0812">Transmembrane</keyword>
<dbReference type="Gene3D" id="3.80.10.10">
    <property type="entry name" value="Ribonuclease Inhibitor"/>
    <property type="match status" value="1"/>
</dbReference>
<dbReference type="SUPFAM" id="SSF52047">
    <property type="entry name" value="RNI-like"/>
    <property type="match status" value="1"/>
</dbReference>
<dbReference type="AlphaFoldDB" id="A0A0W0VBA0"/>